<keyword evidence="3" id="KW-1185">Reference proteome</keyword>
<proteinExistence type="predicted"/>
<dbReference type="AlphaFoldDB" id="A0A494XRJ7"/>
<dbReference type="EMBL" id="RBZV01000001">
    <property type="protein sequence ID" value="RKP52281.1"/>
    <property type="molecule type" value="Genomic_DNA"/>
</dbReference>
<name>A0A494XRJ7_9BURK</name>
<dbReference type="InterPro" id="IPR025161">
    <property type="entry name" value="IS402-like_dom"/>
</dbReference>
<comment type="caution">
    <text evidence="2">The sequence shown here is derived from an EMBL/GenBank/DDBJ whole genome shotgun (WGS) entry which is preliminary data.</text>
</comment>
<protein>
    <submittedName>
        <fullName evidence="2">Transposase</fullName>
    </submittedName>
</protein>
<dbReference type="InterPro" id="IPR052909">
    <property type="entry name" value="Transposase_6_like"/>
</dbReference>
<gene>
    <name evidence="2" type="ORF">D7S89_01735</name>
</gene>
<dbReference type="OrthoDB" id="1551210at2"/>
<sequence>MTPYRDITDEQWQCVGSLFPELQPRAQSRGRPLTDTRAVLNGVLWVIYSGAAWSSMPRRYPSYQTCHRRFKGWHASGVFKEVLRQLYGEGANALSDSIKLRMRMKTEPISGMPPMPAFVSVDAPMLAYLASLRQAA</sequence>
<dbReference type="RefSeq" id="WP_121275026.1">
    <property type="nucleotide sequence ID" value="NZ_RBZV01000001.1"/>
</dbReference>
<dbReference type="Proteomes" id="UP000280434">
    <property type="component" value="Unassembled WGS sequence"/>
</dbReference>
<evidence type="ECO:0000313" key="2">
    <source>
        <dbReference type="EMBL" id="RKP52281.1"/>
    </source>
</evidence>
<evidence type="ECO:0000313" key="3">
    <source>
        <dbReference type="Proteomes" id="UP000280434"/>
    </source>
</evidence>
<organism evidence="2 3">
    <name type="scientific">Trinickia fusca</name>
    <dbReference type="NCBI Taxonomy" id="2419777"/>
    <lineage>
        <taxon>Bacteria</taxon>
        <taxon>Pseudomonadati</taxon>
        <taxon>Pseudomonadota</taxon>
        <taxon>Betaproteobacteria</taxon>
        <taxon>Burkholderiales</taxon>
        <taxon>Burkholderiaceae</taxon>
        <taxon>Trinickia</taxon>
    </lineage>
</organism>
<dbReference type="Pfam" id="PF13340">
    <property type="entry name" value="DUF4096"/>
    <property type="match status" value="1"/>
</dbReference>
<dbReference type="PANTHER" id="PTHR46637">
    <property type="entry name" value="TIS1421-TRANSPOSASE PROTEIN A"/>
    <property type="match status" value="1"/>
</dbReference>
<feature type="domain" description="Insertion element IS402-like" evidence="1">
    <location>
        <begin position="7"/>
        <end position="82"/>
    </location>
</feature>
<accession>A0A494XRJ7</accession>
<dbReference type="PANTHER" id="PTHR46637:SF1">
    <property type="entry name" value="BLL5188 PROTEIN"/>
    <property type="match status" value="1"/>
</dbReference>
<evidence type="ECO:0000259" key="1">
    <source>
        <dbReference type="Pfam" id="PF13340"/>
    </source>
</evidence>
<reference evidence="2 3" key="1">
    <citation type="submission" date="2018-10" db="EMBL/GenBank/DDBJ databases">
        <title>Paraburkholderia sp. 7MK8-2, isolated from soil.</title>
        <authorList>
            <person name="Gao Z.-H."/>
            <person name="Qiu L.-H."/>
        </authorList>
    </citation>
    <scope>NUCLEOTIDE SEQUENCE [LARGE SCALE GENOMIC DNA]</scope>
    <source>
        <strain evidence="2 3">7MK8-2</strain>
    </source>
</reference>